<organism evidence="3 4">
    <name type="scientific">Ancylostoma ceylanicum</name>
    <dbReference type="NCBI Taxonomy" id="53326"/>
    <lineage>
        <taxon>Eukaryota</taxon>
        <taxon>Metazoa</taxon>
        <taxon>Ecdysozoa</taxon>
        <taxon>Nematoda</taxon>
        <taxon>Chromadorea</taxon>
        <taxon>Rhabditida</taxon>
        <taxon>Rhabditina</taxon>
        <taxon>Rhabditomorpha</taxon>
        <taxon>Strongyloidea</taxon>
        <taxon>Ancylostomatidae</taxon>
        <taxon>Ancylostomatinae</taxon>
        <taxon>Ancylostoma</taxon>
    </lineage>
</organism>
<evidence type="ECO:0000259" key="2">
    <source>
        <dbReference type="PROSITE" id="PS50211"/>
    </source>
</evidence>
<sequence length="642" mass="73083">MRASVLVLYSSKLSALSAFVRPSETFVSCFANAHVFSGAYLSVLTMSGNDWPPWERFNDWVHSICVVTFDLELGQALEVIYPGDAVLSTQEKTNICYLAFPDSNSGNTKDTNFHFRIRRSTTEISPSQRALLERSSNAASFDPSYLYGFVHFRQQKDPSIQRGYYQKSLVLITILPFFNLFSIVIERIALQFFENGEPAIEAACHDMDQWPSPCAGEPLSLPLLGSLLRIRIPCQADLPLDFRMLPALKDINGSNMDTVLISSVHQVDMYKALHTVINHLQLLWELVLIGEPLLVMANTPQRCSSIVQALVSLIAPLRYHNDYRPFFTIHDSEFKEYSSKSRAPYLPMTGTWVNQFEGVPEENWPRVILGVTNPFFIKALDHWPHILKVGDTVEGADTPERQEKTRKNWDGRTLDTKPGIYTQYKPYLNKDKSVAKKLLKGDRPSEVQCNILRRHFLELTQSFMIPLERYLSSLMPLRKEMSPFKAIPSARPFSIDDFLLTIDGSGPSLTCGVKGDWQDNVFFLVYLSHRRRSLLGLYRRFVSSANFVGWLANRSRDVNAQLKAQYVEALCSADLGSKVLATKHHVEIVDLVLRVRQRIIELEDANEKRHQLVRQIVSILSAVDEELKQVLMSNCSLREIVS</sequence>
<dbReference type="GO" id="GO:0005085">
    <property type="term" value="F:guanyl-nucleotide exchange factor activity"/>
    <property type="evidence" value="ECO:0007669"/>
    <property type="project" value="InterPro"/>
</dbReference>
<dbReference type="Proteomes" id="UP000024635">
    <property type="component" value="Unassembled WGS sequence"/>
</dbReference>
<dbReference type="GO" id="GO:0055037">
    <property type="term" value="C:recycling endosome"/>
    <property type="evidence" value="ECO:0007669"/>
    <property type="project" value="TreeGrafter"/>
</dbReference>
<comment type="similarity">
    <text evidence="1">Belongs to the DENND6 family.</text>
</comment>
<dbReference type="PROSITE" id="PS50211">
    <property type="entry name" value="DENN"/>
    <property type="match status" value="1"/>
</dbReference>
<feature type="domain" description="UDENN" evidence="2">
    <location>
        <begin position="62"/>
        <end position="561"/>
    </location>
</feature>
<dbReference type="AlphaFoldDB" id="A0A016UXD1"/>
<evidence type="ECO:0000313" key="4">
    <source>
        <dbReference type="Proteomes" id="UP000024635"/>
    </source>
</evidence>
<dbReference type="STRING" id="53326.A0A016UXD1"/>
<dbReference type="InterPro" id="IPR037516">
    <property type="entry name" value="Tripartite_DENN"/>
</dbReference>
<protein>
    <recommendedName>
        <fullName evidence="2">UDENN domain-containing protein</fullName>
    </recommendedName>
</protein>
<keyword evidence="4" id="KW-1185">Reference proteome</keyword>
<dbReference type="InterPro" id="IPR018307">
    <property type="entry name" value="ABL9/DENND6_dom"/>
</dbReference>
<accession>A0A016UXD1</accession>
<dbReference type="PANTHER" id="PTHR13677">
    <property type="entry name" value="LD41638P"/>
    <property type="match status" value="1"/>
</dbReference>
<reference evidence="4" key="1">
    <citation type="journal article" date="2015" name="Nat. Genet.">
        <title>The genome and transcriptome of the zoonotic hookworm Ancylostoma ceylanicum identify infection-specific gene families.</title>
        <authorList>
            <person name="Schwarz E.M."/>
            <person name="Hu Y."/>
            <person name="Antoshechkin I."/>
            <person name="Miller M.M."/>
            <person name="Sternberg P.W."/>
            <person name="Aroian R.V."/>
        </authorList>
    </citation>
    <scope>NUCLEOTIDE SEQUENCE</scope>
    <source>
        <strain evidence="4">HY135</strain>
    </source>
</reference>
<evidence type="ECO:0000313" key="3">
    <source>
        <dbReference type="EMBL" id="EYC19437.1"/>
    </source>
</evidence>
<name>A0A016UXD1_9BILA</name>
<dbReference type="PANTHER" id="PTHR13677:SF0">
    <property type="entry name" value="LD41638P"/>
    <property type="match status" value="1"/>
</dbReference>
<dbReference type="EMBL" id="JARK01001360">
    <property type="protein sequence ID" value="EYC19437.1"/>
    <property type="molecule type" value="Genomic_DNA"/>
</dbReference>
<gene>
    <name evidence="3" type="primary">Acey_s0024.g1080</name>
    <name evidence="3" type="synonym">Acey-F53H1.3</name>
    <name evidence="3" type="ORF">Y032_0024g1080</name>
</gene>
<dbReference type="Pfam" id="PF09794">
    <property type="entry name" value="Avl9"/>
    <property type="match status" value="1"/>
</dbReference>
<proteinExistence type="inferred from homology"/>
<dbReference type="InterPro" id="IPR024224">
    <property type="entry name" value="DENND6"/>
</dbReference>
<comment type="caution">
    <text evidence="3">The sequence shown here is derived from an EMBL/GenBank/DDBJ whole genome shotgun (WGS) entry which is preliminary data.</text>
</comment>
<evidence type="ECO:0000256" key="1">
    <source>
        <dbReference type="ARBA" id="ARBA00007159"/>
    </source>
</evidence>
<dbReference type="OrthoDB" id="10265409at2759"/>